<reference evidence="2 3" key="1">
    <citation type="submission" date="2017-03" db="EMBL/GenBank/DDBJ databases">
        <title>Draft genome sequence of Streptomyces scabrisporus NF3, endophyte isolated from Amphipterygium adstringens.</title>
        <authorList>
            <person name="Vazquez M."/>
            <person name="Ceapa C.D."/>
            <person name="Rodriguez Luna D."/>
            <person name="Sanchez Esquivel S."/>
        </authorList>
    </citation>
    <scope>NUCLEOTIDE SEQUENCE [LARGE SCALE GENOMIC DNA]</scope>
    <source>
        <strain evidence="2 3">NF3</strain>
    </source>
</reference>
<gene>
    <name evidence="2" type="ORF">B4N89_32985</name>
</gene>
<feature type="region of interest" description="Disordered" evidence="1">
    <location>
        <begin position="78"/>
        <end position="144"/>
    </location>
</feature>
<evidence type="ECO:0000256" key="1">
    <source>
        <dbReference type="SAM" id="MobiDB-lite"/>
    </source>
</evidence>
<protein>
    <submittedName>
        <fullName evidence="2">Uncharacterized protein</fullName>
    </submittedName>
</protein>
<comment type="caution">
    <text evidence="2">The sequence shown here is derived from an EMBL/GenBank/DDBJ whole genome shotgun (WGS) entry which is preliminary data.</text>
</comment>
<name>A0A1T3NPV0_9ACTN</name>
<organism evidence="2 3">
    <name type="scientific">Embleya scabrispora</name>
    <dbReference type="NCBI Taxonomy" id="159449"/>
    <lineage>
        <taxon>Bacteria</taxon>
        <taxon>Bacillati</taxon>
        <taxon>Actinomycetota</taxon>
        <taxon>Actinomycetes</taxon>
        <taxon>Kitasatosporales</taxon>
        <taxon>Streptomycetaceae</taxon>
        <taxon>Embleya</taxon>
    </lineage>
</organism>
<feature type="compositionally biased region" description="Pro residues" evidence="1">
    <location>
        <begin position="485"/>
        <end position="494"/>
    </location>
</feature>
<feature type="compositionally biased region" description="Low complexity" evidence="1">
    <location>
        <begin position="471"/>
        <end position="484"/>
    </location>
</feature>
<feature type="region of interest" description="Disordered" evidence="1">
    <location>
        <begin position="471"/>
        <end position="494"/>
    </location>
</feature>
<evidence type="ECO:0000313" key="2">
    <source>
        <dbReference type="EMBL" id="OPC78933.1"/>
    </source>
</evidence>
<keyword evidence="3" id="KW-1185">Reference proteome</keyword>
<sequence>MAPVELRVFALFAAAAAAGQSVTIREVAGLAGPNGRTIGSRSAMSIAGDLVDSGLLALSPPLASVGLDAPIEVSVAGRSTTEGAGKPVLPRPMSPTMPELREPVAPGAVPEQARGARPVPEPRLSKEARRPREPKGARDGEQTGLRRFGVLTVPPGLPDALLAELSSIVEGFRAHQASGVADLTVVAELTKRKAAALAVWAEVPYPLGTGLVRAEAERARRAHETTLQQLAQQRGIPWESARPGAEPGGHWAVSGLGEPVRGALNYIGRTAPGTAPVARLLALVCLLRGVGTGVANLTGPDLRGVCGKEAESAVGELTASGWLSVDVEDLLATEEDPIGCGVPGAEGFTLGKLPRTRSSGWVARVIAHKKLRKQPARVRLAALGITSHCDAHGAARAELDFLAGLTASTPEEVVAAAEVLVAEGWLTEAHVEEGMLHARLGPDQLIFVEALRTNTPVQTLQAAAKAAAAAAAAETAEAESVPQEQPTPPAEPTT</sequence>
<evidence type="ECO:0000313" key="3">
    <source>
        <dbReference type="Proteomes" id="UP000190037"/>
    </source>
</evidence>
<dbReference type="AlphaFoldDB" id="A0A1T3NPV0"/>
<dbReference type="Proteomes" id="UP000190037">
    <property type="component" value="Unassembled WGS sequence"/>
</dbReference>
<accession>A0A1T3NPV0</accession>
<proteinExistence type="predicted"/>
<feature type="compositionally biased region" description="Basic and acidic residues" evidence="1">
    <location>
        <begin position="123"/>
        <end position="141"/>
    </location>
</feature>
<dbReference type="EMBL" id="MWQN01000002">
    <property type="protein sequence ID" value="OPC78933.1"/>
    <property type="molecule type" value="Genomic_DNA"/>
</dbReference>